<feature type="region of interest" description="Disordered" evidence="1">
    <location>
        <begin position="697"/>
        <end position="722"/>
    </location>
</feature>
<dbReference type="EMBL" id="KN847476">
    <property type="protein sequence ID" value="KIX08520.1"/>
    <property type="molecule type" value="Genomic_DNA"/>
</dbReference>
<dbReference type="STRING" id="1442369.A0A0D2JGU2"/>
<dbReference type="Proteomes" id="UP000053617">
    <property type="component" value="Unassembled WGS sequence"/>
</dbReference>
<evidence type="ECO:0000313" key="3">
    <source>
        <dbReference type="Proteomes" id="UP000053617"/>
    </source>
</evidence>
<dbReference type="GeneID" id="25291247"/>
<dbReference type="HOGENOM" id="CLU_009388_1_1_1"/>
<accession>A0A0D2JGU2</accession>
<evidence type="ECO:0000313" key="2">
    <source>
        <dbReference type="EMBL" id="KIX08520.1"/>
    </source>
</evidence>
<dbReference type="AlphaFoldDB" id="A0A0D2JGU2"/>
<reference evidence="2 3" key="1">
    <citation type="submission" date="2015-01" db="EMBL/GenBank/DDBJ databases">
        <title>The Genome Sequence of Rhinocladiella mackenzie CBS 650.93.</title>
        <authorList>
            <consortium name="The Broad Institute Genomics Platform"/>
            <person name="Cuomo C."/>
            <person name="de Hoog S."/>
            <person name="Gorbushina A."/>
            <person name="Stielow B."/>
            <person name="Teixiera M."/>
            <person name="Abouelleil A."/>
            <person name="Chapman S.B."/>
            <person name="Priest M."/>
            <person name="Young S.K."/>
            <person name="Wortman J."/>
            <person name="Nusbaum C."/>
            <person name="Birren B."/>
        </authorList>
    </citation>
    <scope>NUCLEOTIDE SEQUENCE [LARGE SCALE GENOMIC DNA]</scope>
    <source>
        <strain evidence="2 3">CBS 650.93</strain>
    </source>
</reference>
<dbReference type="OrthoDB" id="2426273at2759"/>
<evidence type="ECO:0008006" key="4">
    <source>
        <dbReference type="Google" id="ProtNLM"/>
    </source>
</evidence>
<organism evidence="2 3">
    <name type="scientific">Rhinocladiella mackenziei CBS 650.93</name>
    <dbReference type="NCBI Taxonomy" id="1442369"/>
    <lineage>
        <taxon>Eukaryota</taxon>
        <taxon>Fungi</taxon>
        <taxon>Dikarya</taxon>
        <taxon>Ascomycota</taxon>
        <taxon>Pezizomycotina</taxon>
        <taxon>Eurotiomycetes</taxon>
        <taxon>Chaetothyriomycetidae</taxon>
        <taxon>Chaetothyriales</taxon>
        <taxon>Herpotrichiellaceae</taxon>
        <taxon>Rhinocladiella</taxon>
    </lineage>
</organism>
<dbReference type="PANTHER" id="PTHR39596:SF3">
    <property type="entry name" value="HETEROKARYON INCOMPATIBILITY DOMAIN-CONTAINING PROTEIN"/>
    <property type="match status" value="1"/>
</dbReference>
<sequence length="763" mass="85932">MDHILSADEKEKFDEFIPKIPWLGFDHTPSEHLGTFDDYALQRGWSREKLLDLKEGRLGGLEKEFLKPFLQSWFSIGLWEAALGKGLEKDDFVVSKSSKLVFTSESLRQIIKNLETSFKSTSKDDPSKVSILSRFNHVLRAARMWNRMLGETQLFIKPNLEFCDETYHSVMRMFALLGVTLQYTGEFLAIWVSVNFRTPLQYHWSFTYDVEQTLRERMVKCGWCPYIRTMLSPFNVIVAEYAAVIGPSSTYFSHHSCSAAECVRHNIDEGTYKPLHTHPDCQCSFVRPSLDRIAEILDHGQIPLMDFNKISDSEGKSIEAVPFEPNKTVFTAVSHVWSGGFGSTSEAGLPQCALDRLAGYMEDNDNKKLVWIDSLCIPRGRRLRKLSIHSINKVYSLANTTLVLDPELMRSPSSSTRQMLLWITTAAWMQRMWTLPEGRLSRLPYIAFKNGAGLLQHLLMDGENEYENPVTGALIPDLFGLFSQNINELRYIHQSLCYRTTSKREDEVPALAALFNVDTRPILNTQSLDERMAIFWIALRGKVTIPVNIIFLTGHKLSIPGLRWAPSSLLNAGRQLSLLTPPQGVKSHNVELSDDGTLTGTYVVIRLDKRAMLLLNKFNPIRLSVLPEPGSRQLRVAPFTLLAFNKVGTDVQEEGILQDIDAFALNVTNPEARAGESLASELLAAVRSVVALTLDHPESQAGTGTTQNKWDDDPSAAMTDTGAVDRSNSFSFRARYLMQLSPIETTGNELISGNVRWARISIS</sequence>
<protein>
    <recommendedName>
        <fullName evidence="4">Heterokaryon incompatibility domain-containing protein</fullName>
    </recommendedName>
</protein>
<name>A0A0D2JGU2_9EURO</name>
<gene>
    <name evidence="2" type="ORF">Z518_03176</name>
</gene>
<dbReference type="VEuPathDB" id="FungiDB:Z518_03176"/>
<evidence type="ECO:0000256" key="1">
    <source>
        <dbReference type="SAM" id="MobiDB-lite"/>
    </source>
</evidence>
<proteinExistence type="predicted"/>
<dbReference type="PANTHER" id="PTHR39596">
    <property type="match status" value="1"/>
</dbReference>
<dbReference type="RefSeq" id="XP_013275656.1">
    <property type="nucleotide sequence ID" value="XM_013420202.1"/>
</dbReference>
<keyword evidence="3" id="KW-1185">Reference proteome</keyword>